<reference evidence="11 12" key="1">
    <citation type="submission" date="2016-10" db="EMBL/GenBank/DDBJ databases">
        <authorList>
            <person name="de Groot N.N."/>
        </authorList>
    </citation>
    <scope>NUCLEOTIDE SEQUENCE [LARGE SCALE GENOMIC DNA]</scope>
    <source>
        <strain evidence="11">1</strain>
    </source>
</reference>
<organism evidence="11 12">
    <name type="scientific">Nitrosomonas mobilis</name>
    <dbReference type="NCBI Taxonomy" id="51642"/>
    <lineage>
        <taxon>Bacteria</taxon>
        <taxon>Pseudomonadati</taxon>
        <taxon>Pseudomonadota</taxon>
        <taxon>Betaproteobacteria</taxon>
        <taxon>Nitrosomonadales</taxon>
        <taxon>Nitrosomonadaceae</taxon>
        <taxon>Nitrosomonas</taxon>
    </lineage>
</organism>
<comment type="catalytic activity">
    <reaction evidence="7 8">
        <text>deamido-NAD(+) + L-glutamine + ATP + H2O = L-glutamate + AMP + diphosphate + NAD(+) + H(+)</text>
        <dbReference type="Rhea" id="RHEA:24384"/>
        <dbReference type="ChEBI" id="CHEBI:15377"/>
        <dbReference type="ChEBI" id="CHEBI:15378"/>
        <dbReference type="ChEBI" id="CHEBI:29985"/>
        <dbReference type="ChEBI" id="CHEBI:30616"/>
        <dbReference type="ChEBI" id="CHEBI:33019"/>
        <dbReference type="ChEBI" id="CHEBI:57540"/>
        <dbReference type="ChEBI" id="CHEBI:58359"/>
        <dbReference type="ChEBI" id="CHEBI:58437"/>
        <dbReference type="ChEBI" id="CHEBI:456215"/>
        <dbReference type="EC" id="6.3.5.1"/>
    </reaction>
</comment>
<feature type="active site" description="Proton acceptor; for glutaminase activity" evidence="7">
    <location>
        <position position="41"/>
    </location>
</feature>
<dbReference type="CDD" id="cd07570">
    <property type="entry name" value="GAT_Gln-NAD-synth"/>
    <property type="match status" value="1"/>
</dbReference>
<comment type="similarity">
    <text evidence="2 7 8">In the C-terminal section; belongs to the NAD synthetase family.</text>
</comment>
<keyword evidence="5 7" id="KW-0067">ATP-binding</keyword>
<accession>A0A1G5SEX9</accession>
<name>A0A1G5SEX9_9PROT</name>
<dbReference type="InterPro" id="IPR014729">
    <property type="entry name" value="Rossmann-like_a/b/a_fold"/>
</dbReference>
<feature type="binding site" evidence="7">
    <location>
        <position position="367"/>
    </location>
    <ligand>
        <name>deamido-NAD(+)</name>
        <dbReference type="ChEBI" id="CHEBI:58437"/>
        <note>ligand shared between two neighboring subunits</note>
    </ligand>
</feature>
<comment type="caution">
    <text evidence="7">Lacks conserved residue(s) required for the propagation of feature annotation.</text>
</comment>
<dbReference type="FunFam" id="3.40.50.620:FF:000106">
    <property type="entry name" value="Glutamine-dependent NAD(+) synthetase"/>
    <property type="match status" value="1"/>
</dbReference>
<dbReference type="PANTHER" id="PTHR23090">
    <property type="entry name" value="NH 3 /GLUTAMINE-DEPENDENT NAD + SYNTHETASE"/>
    <property type="match status" value="1"/>
</dbReference>
<dbReference type="PIRSF" id="PIRSF006630">
    <property type="entry name" value="NADS_GAT"/>
    <property type="match status" value="1"/>
</dbReference>
<dbReference type="InterPro" id="IPR003010">
    <property type="entry name" value="C-N_Hydrolase"/>
</dbReference>
<evidence type="ECO:0000259" key="10">
    <source>
        <dbReference type="PROSITE" id="PS50263"/>
    </source>
</evidence>
<dbReference type="Pfam" id="PF02540">
    <property type="entry name" value="NAD_synthase"/>
    <property type="match status" value="1"/>
</dbReference>
<dbReference type="NCBIfam" id="NF010588">
    <property type="entry name" value="PRK13981.1"/>
    <property type="match status" value="1"/>
</dbReference>
<feature type="binding site" evidence="7">
    <location>
        <position position="396"/>
    </location>
    <ligand>
        <name>deamido-NAD(+)</name>
        <dbReference type="ChEBI" id="CHEBI:58437"/>
        <note>ligand shared between two neighboring subunits</note>
    </ligand>
</feature>
<dbReference type="GO" id="GO:0008795">
    <property type="term" value="F:NAD+ synthase activity"/>
    <property type="evidence" value="ECO:0007669"/>
    <property type="project" value="UniProtKB-UniRule"/>
</dbReference>
<keyword evidence="4 7" id="KW-0547">Nucleotide-binding</keyword>
<sequence length="535" mass="58619">MKIALAQINPIVGDLQGNADKILNTCLQAHAAQASLLITPEMSLTGYPVQDWLFRQDFISACGQILRQLAAELPPVTVVIGHPHAENGRLFNAASVIRDGKLIARYYKKYLSVGRVFDEQRYFTAGEVSCTFAHAGLIFGLTIGEDVHQLPYLQTIQQQGAQVLLAMRASPYSVGQHNERLSMAKAASSQIALPAIYINLAGGQDELVFDGASFAVDSRGERTHQFAAFKDMLGIIELNNDQLHKGTKIDLPEQLASIYAALCLGVRDFIGKNGFPGALIGLSGGVDSALVLAIAVDALGCDRVRTVMLPSPYTADISRQDARIMAQNLGVEHIEIPIDTIFAEHRQILSVPLQLLPAIPAPTTEENLQARIRAILLMALSNQSSLLLLNTSNKSETAVGYSTLYGDMAGGFAVLKDVSKTLVYALCHYRNRIAPIIPERILQRPPSAELRPNQTDQDNLPPYPVLDAMIEAYVEQGCSVEEIVAMGYPQSLVQRVIHLIHGSEYKRQQAAPGIRLTRRDFGKSWRFPLTSRFLK</sequence>
<comment type="similarity">
    <text evidence="9">Belongs to the NAD synthetase family.</text>
</comment>
<comment type="function">
    <text evidence="7">Catalyzes the ATP-dependent amidation of deamido-NAD to form NAD. Uses L-glutamine as a nitrogen source.</text>
</comment>
<dbReference type="NCBIfam" id="TIGR00552">
    <property type="entry name" value="nadE"/>
    <property type="match status" value="1"/>
</dbReference>
<evidence type="ECO:0000256" key="9">
    <source>
        <dbReference type="RuleBase" id="RU003811"/>
    </source>
</evidence>
<dbReference type="InterPro" id="IPR014445">
    <property type="entry name" value="Gln-dep_NAD_synthase"/>
</dbReference>
<dbReference type="UniPathway" id="UPA00253">
    <property type="reaction ID" value="UER00334"/>
</dbReference>
<evidence type="ECO:0000256" key="6">
    <source>
        <dbReference type="ARBA" id="ARBA00023027"/>
    </source>
</evidence>
<proteinExistence type="inferred from homology"/>
<dbReference type="Gene3D" id="3.40.50.620">
    <property type="entry name" value="HUPs"/>
    <property type="match status" value="1"/>
</dbReference>
<feature type="active site" description="For glutaminase activity" evidence="7">
    <location>
        <position position="108"/>
    </location>
</feature>
<feature type="binding site" evidence="7">
    <location>
        <position position="170"/>
    </location>
    <ligand>
        <name>L-glutamine</name>
        <dbReference type="ChEBI" id="CHEBI:58359"/>
    </ligand>
</feature>
<dbReference type="InterPro" id="IPR036526">
    <property type="entry name" value="C-N_Hydrolase_sf"/>
</dbReference>
<evidence type="ECO:0000256" key="2">
    <source>
        <dbReference type="ARBA" id="ARBA00007145"/>
    </source>
</evidence>
<evidence type="ECO:0000256" key="3">
    <source>
        <dbReference type="ARBA" id="ARBA00022598"/>
    </source>
</evidence>
<dbReference type="AlphaFoldDB" id="A0A1G5SEX9"/>
<evidence type="ECO:0000256" key="5">
    <source>
        <dbReference type="ARBA" id="ARBA00022840"/>
    </source>
</evidence>
<dbReference type="SUPFAM" id="SSF56317">
    <property type="entry name" value="Carbon-nitrogen hydrolase"/>
    <property type="match status" value="1"/>
</dbReference>
<dbReference type="SUPFAM" id="SSF52402">
    <property type="entry name" value="Adenine nucleotide alpha hydrolases-like"/>
    <property type="match status" value="1"/>
</dbReference>
<dbReference type="HAMAP" id="MF_02090">
    <property type="entry name" value="NadE_glutamine_dep"/>
    <property type="match status" value="1"/>
</dbReference>
<keyword evidence="12" id="KW-1185">Reference proteome</keyword>
<dbReference type="Pfam" id="PF00795">
    <property type="entry name" value="CN_hydrolase"/>
    <property type="match status" value="1"/>
</dbReference>
<evidence type="ECO:0000256" key="4">
    <source>
        <dbReference type="ARBA" id="ARBA00022741"/>
    </source>
</evidence>
<dbReference type="Proteomes" id="UP000198729">
    <property type="component" value="Unassembled WGS sequence"/>
</dbReference>
<comment type="pathway">
    <text evidence="1 7 8">Cofactor biosynthesis; NAD(+) biosynthesis; NAD(+) from deamido-NAD(+) (L-Gln route): step 1/1.</text>
</comment>
<dbReference type="GO" id="GO:0004359">
    <property type="term" value="F:glutaminase activity"/>
    <property type="evidence" value="ECO:0007669"/>
    <property type="project" value="InterPro"/>
</dbReference>
<dbReference type="CDD" id="cd00553">
    <property type="entry name" value="NAD_synthase"/>
    <property type="match status" value="1"/>
</dbReference>
<dbReference type="EC" id="6.3.5.1" evidence="7 8"/>
<feature type="binding site" evidence="7">
    <location>
        <begin position="281"/>
        <end position="288"/>
    </location>
    <ligand>
        <name>ATP</name>
        <dbReference type="ChEBI" id="CHEBI:30616"/>
    </ligand>
</feature>
<keyword evidence="6 7" id="KW-0520">NAD</keyword>
<evidence type="ECO:0000256" key="8">
    <source>
        <dbReference type="PIRNR" id="PIRNR006630"/>
    </source>
</evidence>
<dbReference type="GO" id="GO:0009435">
    <property type="term" value="P:NAD+ biosynthetic process"/>
    <property type="evidence" value="ECO:0007669"/>
    <property type="project" value="UniProtKB-UniRule"/>
</dbReference>
<dbReference type="GO" id="GO:0003952">
    <property type="term" value="F:NAD+ synthase (glutamine-hydrolyzing) activity"/>
    <property type="evidence" value="ECO:0007669"/>
    <property type="project" value="UniProtKB-UniRule"/>
</dbReference>
<dbReference type="GO" id="GO:0005737">
    <property type="term" value="C:cytoplasm"/>
    <property type="evidence" value="ECO:0007669"/>
    <property type="project" value="InterPro"/>
</dbReference>
<keyword evidence="3 7" id="KW-0436">Ligase</keyword>
<feature type="binding site" evidence="7">
    <location>
        <position position="391"/>
    </location>
    <ligand>
        <name>ATP</name>
        <dbReference type="ChEBI" id="CHEBI:30616"/>
    </ligand>
</feature>
<gene>
    <name evidence="7 11" type="primary">nadE</name>
    <name evidence="11" type="ORF">NSMM_400232</name>
</gene>
<evidence type="ECO:0000256" key="7">
    <source>
        <dbReference type="HAMAP-Rule" id="MF_02090"/>
    </source>
</evidence>
<dbReference type="InterPro" id="IPR022310">
    <property type="entry name" value="NAD/GMP_synthase"/>
</dbReference>
<dbReference type="RefSeq" id="WP_090286285.1">
    <property type="nucleotide sequence ID" value="NZ_FMWO01000048.1"/>
</dbReference>
<dbReference type="STRING" id="51642.NSMM_400232"/>
<protein>
    <recommendedName>
        <fullName evidence="7 8">Glutamine-dependent NAD(+) synthetase</fullName>
        <ecNumber evidence="7 8">6.3.5.1</ecNumber>
    </recommendedName>
    <alternativeName>
        <fullName evidence="7 8">NAD(+) synthase [glutamine-hydrolyzing]</fullName>
    </alternativeName>
</protein>
<feature type="domain" description="CN hydrolase" evidence="10">
    <location>
        <begin position="1"/>
        <end position="242"/>
    </location>
</feature>
<evidence type="ECO:0000313" key="11">
    <source>
        <dbReference type="EMBL" id="SCZ85754.1"/>
    </source>
</evidence>
<dbReference type="GO" id="GO:0005524">
    <property type="term" value="F:ATP binding"/>
    <property type="evidence" value="ECO:0007669"/>
    <property type="project" value="UniProtKB-UniRule"/>
</dbReference>
<dbReference type="Gene3D" id="3.60.110.10">
    <property type="entry name" value="Carbon-nitrogen hydrolase"/>
    <property type="match status" value="1"/>
</dbReference>
<evidence type="ECO:0000256" key="1">
    <source>
        <dbReference type="ARBA" id="ARBA00005188"/>
    </source>
</evidence>
<dbReference type="OrthoDB" id="8817375at2"/>
<dbReference type="PANTHER" id="PTHR23090:SF9">
    <property type="entry name" value="GLUTAMINE-DEPENDENT NAD(+) SYNTHETASE"/>
    <property type="match status" value="1"/>
</dbReference>
<feature type="binding site" evidence="7">
    <location>
        <position position="506"/>
    </location>
    <ligand>
        <name>deamido-NAD(+)</name>
        <dbReference type="ChEBI" id="CHEBI:58437"/>
        <note>ligand shared between two neighboring subunits</note>
    </ligand>
</feature>
<evidence type="ECO:0000313" key="12">
    <source>
        <dbReference type="Proteomes" id="UP000198729"/>
    </source>
</evidence>
<dbReference type="InterPro" id="IPR003694">
    <property type="entry name" value="NAD_synthase"/>
</dbReference>
<dbReference type="PROSITE" id="PS50263">
    <property type="entry name" value="CN_HYDROLASE"/>
    <property type="match status" value="1"/>
</dbReference>
<dbReference type="EMBL" id="FMWO01000048">
    <property type="protein sequence ID" value="SCZ85754.1"/>
    <property type="molecule type" value="Genomic_DNA"/>
</dbReference>